<dbReference type="PRINTS" id="PR00723">
    <property type="entry name" value="SUBTILISIN"/>
</dbReference>
<accession>A0A386RCX6</accession>
<dbReference type="Gene3D" id="3.40.50.200">
    <property type="entry name" value="Peptidase S8/S53 domain"/>
    <property type="match status" value="1"/>
</dbReference>
<dbReference type="InterPro" id="IPR010435">
    <property type="entry name" value="C5a/SBT2-like_Fn3"/>
</dbReference>
<dbReference type="Gene3D" id="2.60.40.1710">
    <property type="entry name" value="Subtilisin-like superfamily"/>
    <property type="match status" value="1"/>
</dbReference>
<evidence type="ECO:0000256" key="4">
    <source>
        <dbReference type="ARBA" id="ARBA00022801"/>
    </source>
</evidence>
<feature type="domain" description="S-layer protein C-terminal" evidence="11">
    <location>
        <begin position="1520"/>
        <end position="1581"/>
    </location>
</feature>
<dbReference type="PROSITE" id="PS51892">
    <property type="entry name" value="SUBTILASE"/>
    <property type="match status" value="1"/>
</dbReference>
<feature type="compositionally biased region" description="Basic and acidic residues" evidence="9">
    <location>
        <begin position="1385"/>
        <end position="1405"/>
    </location>
</feature>
<evidence type="ECO:0000256" key="9">
    <source>
        <dbReference type="SAM" id="MobiDB-lite"/>
    </source>
</evidence>
<evidence type="ECO:0000259" key="11">
    <source>
        <dbReference type="Pfam" id="PF03217"/>
    </source>
</evidence>
<dbReference type="InterPro" id="IPR023828">
    <property type="entry name" value="Peptidase_S8_Ser-AS"/>
</dbReference>
<dbReference type="SUPFAM" id="SSF52743">
    <property type="entry name" value="Subtilisin-like"/>
    <property type="match status" value="1"/>
</dbReference>
<dbReference type="InterPro" id="IPR023827">
    <property type="entry name" value="Peptidase_S8_Asp-AS"/>
</dbReference>
<dbReference type="PROSITE" id="PS00136">
    <property type="entry name" value="SUBTILASE_ASP"/>
    <property type="match status" value="1"/>
</dbReference>
<dbReference type="EMBL" id="CP017982">
    <property type="protein sequence ID" value="AYE61095.1"/>
    <property type="molecule type" value="Genomic_DNA"/>
</dbReference>
<dbReference type="Pfam" id="PF03217">
    <property type="entry name" value="SlpA"/>
    <property type="match status" value="2"/>
</dbReference>
<dbReference type="PANTHER" id="PTHR43806:SF11">
    <property type="entry name" value="CEREVISIN-RELATED"/>
    <property type="match status" value="1"/>
</dbReference>
<dbReference type="InterPro" id="IPR024968">
    <property type="entry name" value="SlpA_C_lactobacillus"/>
</dbReference>
<feature type="domain" description="Peptidase S8/S53" evidence="10">
    <location>
        <begin position="151"/>
        <end position="482"/>
    </location>
</feature>
<dbReference type="RefSeq" id="WP_120357222.1">
    <property type="nucleotide sequence ID" value="NZ_CP017982.1"/>
</dbReference>
<feature type="compositionally biased region" description="Polar residues" evidence="9">
    <location>
        <begin position="69"/>
        <end position="111"/>
    </location>
</feature>
<evidence type="ECO:0000259" key="12">
    <source>
        <dbReference type="Pfam" id="PF06280"/>
    </source>
</evidence>
<dbReference type="InterPro" id="IPR050131">
    <property type="entry name" value="Peptidase_S8_subtilisin-like"/>
</dbReference>
<dbReference type="InterPro" id="IPR034216">
    <property type="entry name" value="C5a_Peptidase"/>
</dbReference>
<proteinExistence type="inferred from homology"/>
<evidence type="ECO:0000256" key="6">
    <source>
        <dbReference type="PIRSR" id="PIRSR615500-1"/>
    </source>
</evidence>
<protein>
    <submittedName>
        <fullName evidence="13">Peptidase S8</fullName>
    </submittedName>
</protein>
<evidence type="ECO:0000259" key="10">
    <source>
        <dbReference type="Pfam" id="PF00082"/>
    </source>
</evidence>
<evidence type="ECO:0000256" key="1">
    <source>
        <dbReference type="ARBA" id="ARBA00011073"/>
    </source>
</evidence>
<dbReference type="Proteomes" id="UP000267794">
    <property type="component" value="Chromosome"/>
</dbReference>
<keyword evidence="5 7" id="KW-0720">Serine protease</keyword>
<feature type="active site" description="Charge relay system" evidence="6 7">
    <location>
        <position position="421"/>
    </location>
</feature>
<dbReference type="Pfam" id="PF06280">
    <property type="entry name" value="fn3_5"/>
    <property type="match status" value="1"/>
</dbReference>
<dbReference type="GO" id="GO:0006508">
    <property type="term" value="P:proteolysis"/>
    <property type="evidence" value="ECO:0007669"/>
    <property type="project" value="UniProtKB-KW"/>
</dbReference>
<keyword evidence="4 7" id="KW-0378">Hydrolase</keyword>
<feature type="region of interest" description="Disordered" evidence="9">
    <location>
        <begin position="68"/>
        <end position="135"/>
    </location>
</feature>
<feature type="compositionally biased region" description="Basic and acidic residues" evidence="9">
    <location>
        <begin position="1446"/>
        <end position="1455"/>
    </location>
</feature>
<dbReference type="InterPro" id="IPR036852">
    <property type="entry name" value="Peptidase_S8/S53_dom_sf"/>
</dbReference>
<feature type="compositionally biased region" description="Polar residues" evidence="9">
    <location>
        <begin position="1460"/>
        <end position="1478"/>
    </location>
</feature>
<dbReference type="Gene3D" id="2.60.40.4070">
    <property type="match status" value="1"/>
</dbReference>
<organism evidence="13 14">
    <name type="scientific">Lactobacillus helveticus</name>
    <name type="common">Lactobacillus suntoryeus</name>
    <dbReference type="NCBI Taxonomy" id="1587"/>
    <lineage>
        <taxon>Bacteria</taxon>
        <taxon>Bacillati</taxon>
        <taxon>Bacillota</taxon>
        <taxon>Bacilli</taxon>
        <taxon>Lactobacillales</taxon>
        <taxon>Lactobacillaceae</taxon>
        <taxon>Lactobacillus</taxon>
    </lineage>
</organism>
<feature type="active site" description="Charge relay system" evidence="6 7">
    <location>
        <position position="222"/>
    </location>
</feature>
<evidence type="ECO:0000256" key="8">
    <source>
        <dbReference type="RuleBase" id="RU003355"/>
    </source>
</evidence>
<feature type="region of interest" description="Disordered" evidence="9">
    <location>
        <begin position="1376"/>
        <end position="1482"/>
    </location>
</feature>
<evidence type="ECO:0000256" key="7">
    <source>
        <dbReference type="PROSITE-ProRule" id="PRU01240"/>
    </source>
</evidence>
<evidence type="ECO:0000313" key="13">
    <source>
        <dbReference type="EMBL" id="AYE61095.1"/>
    </source>
</evidence>
<keyword evidence="2 7" id="KW-0645">Protease</keyword>
<evidence type="ECO:0000256" key="3">
    <source>
        <dbReference type="ARBA" id="ARBA00022729"/>
    </source>
</evidence>
<dbReference type="InterPro" id="IPR015500">
    <property type="entry name" value="Peptidase_S8_subtilisin-rel"/>
</dbReference>
<dbReference type="PANTHER" id="PTHR43806">
    <property type="entry name" value="PEPTIDASE S8"/>
    <property type="match status" value="1"/>
</dbReference>
<dbReference type="GO" id="GO:0016020">
    <property type="term" value="C:membrane"/>
    <property type="evidence" value="ECO:0007669"/>
    <property type="project" value="InterPro"/>
</dbReference>
<feature type="domain" description="C5a peptidase/Subtilisin-like protease SBT2-like Fn3-like" evidence="12">
    <location>
        <begin position="506"/>
        <end position="611"/>
    </location>
</feature>
<gene>
    <name evidence="13" type="ORF">BC335_0576</name>
</gene>
<feature type="active site" description="Charge relay system" evidence="6 7">
    <location>
        <position position="159"/>
    </location>
</feature>
<name>A0A386RCX6_LACHE</name>
<dbReference type="InterPro" id="IPR000209">
    <property type="entry name" value="Peptidase_S8/S53_dom"/>
</dbReference>
<feature type="compositionally biased region" description="Polar residues" evidence="9">
    <location>
        <begin position="1418"/>
        <end position="1431"/>
    </location>
</feature>
<evidence type="ECO:0000256" key="2">
    <source>
        <dbReference type="ARBA" id="ARBA00022670"/>
    </source>
</evidence>
<keyword evidence="3" id="KW-0732">Signal</keyword>
<feature type="domain" description="S-layer protein C-terminal" evidence="11">
    <location>
        <begin position="1584"/>
        <end position="1647"/>
    </location>
</feature>
<dbReference type="GO" id="GO:0004252">
    <property type="term" value="F:serine-type endopeptidase activity"/>
    <property type="evidence" value="ECO:0007669"/>
    <property type="project" value="UniProtKB-UniRule"/>
</dbReference>
<sequence>MKELSEHSSEKFVYLNRSKKRLDNLESYTHSKFLKTLRKKWAKAAIVTLASGSAILFSANKVKADEVEQNQATEVQQGSQATDQTQNQSDNSENTGQQNSDNGQADTQVDEVQTADKAGQKDANGVELPANNQDHVKGNVQDAWNQGYSGEHMAVAVIDSGIDVDHKDFQTMPKDPKLTADEMKKKLKELGYGRYVNEKIPYAYNYVDNENEHLKGPDDEPHGQHVSGTIAADGHPDGDKEYVVGVAPQAQLLHLKVFGDTTTSLDLAKEIYDAVNLGADVIQMSLGGGVSAADLNNADQRAVQYAIDHGVIVSISASNNGNSASVDNPSKITDLDDYEPGGERGNYLPFSSSTVANPGAAKGAITVAAENSGLGKDSDMASFSSWGPLPDYTLKPDISAPGVDVISTANDNGYTTMSGTSMAGPFVAGAATLVKQRLLKTNPELKGAALVEAVKALLMNTAVPQTQKGFDTPVSPRRQGSGQIDVGAATKSPVYITADDGTGSLSLRQIKDGSEFALTFHNLSNQVQAYDFDDMGGGFTEVRDEETGLFHDVQLAGANISGPNSVELAPNETKTVNFVLNLAGLKNNQLVEGFLNFKSSKGANDLSVPYLGYFGDMTSENVFDQNANDAAPDIQGNHLINEDNYPRGIADEESLKALVNVDGTYNWQEVAKLYESGKVAFSPNNNQKSDLLKPVAFLKQNLEDLKVEILDANGNVVRVLSDNHGPEKSYHDDHNGMMDLSSTVNNSDTLEWDGKLYDKTTGKMVVAPDGQYTYRFVATLYNNGENKVQTNDTPVIIDTTAPVLNNVKYDTSSFTLSGDYADAGAGFTDYSYATVTVNDHVFGFKLNEGDKSNFDNANKTKGHFVFVLTPEEQAALTSAANKVTVAFSDVADNTATQTFNVAPVAGHKKIAVWNAINGLPFNENSDDYNVGRKVFMLRGGAEHDFYVNGKWVQVDQGQFVLPVSVDEQNFVFSSDQAGKNILGKFTTFTPKAQFAWQHVDGEERSFGVSVYSVEGNNPQDIVVQAAVPKGDNVKAFAKDYFTHEVYTGEVHDGVATFHIHTSVNKDAATGINLRALLQGWVEIDGPTFNAKQVTDPSPINDANYLGVYYNPNAEERKNYDNRDDLGVDFEDEAADTNTFGPGNHSSAKDDAKIHFDYLNNNDISTLGNKAVEKGYYNPATHKFTLTGRVNPEVISLTFLADSPYEVDPENQADIHDNGKFSVTFTIDNPATRQLSYFFKTNDGKTTRGSLTLILDTVDPTLTVDQLGDKDEAEITTNKPTFKLSGEANDNIDGYNVFINGDNVFGQFGNSGYDFLPGIYNDLNQNTPNLYGSYKFDQEEQLDDQNGQPTTHVFTIAVEDQAGNRVEKKVTVHYDPNYLTEPVNTGKKDDQADVKPAEGQKQDKNDNQTVNNSKEDPESGQTTENAQSTESQEQNKTDVTKPAAKPSNDDQKENHGAGESTIESNQEKQLGQSNVQAQDTKPDKTVVQGNVQNTAPTTGHLTNSSVNVQQFKTKKETLQLKKFKLLKNTYGYTLNGKIAKKHGKKLLFNKGKTVLVWNNRKVVTIKGQKYYRVAKNVFVKVSTIKQVKDLKLVLTKNSYVYNKLGKRVKYKSQSLIKEGKHLSTHNNGKVVTIKNIHFYQIGKNQFVKGANAKLIKE</sequence>
<dbReference type="CDD" id="cd07475">
    <property type="entry name" value="Peptidases_S8_C5a_Peptidase"/>
    <property type="match status" value="1"/>
</dbReference>
<reference evidence="13 14" key="1">
    <citation type="submission" date="2016-10" db="EMBL/GenBank/DDBJ databases">
        <title>Complete genomic sequencing of Lactobacillus helveticus LH99 and comparative genome analysis.</title>
        <authorList>
            <person name="Li N."/>
            <person name="You C."/>
            <person name="Liu Z."/>
        </authorList>
    </citation>
    <scope>NUCLEOTIDE SEQUENCE [LARGE SCALE GENOMIC DNA]</scope>
    <source>
        <strain evidence="13 14">LH99</strain>
    </source>
</reference>
<evidence type="ECO:0000256" key="5">
    <source>
        <dbReference type="ARBA" id="ARBA00022825"/>
    </source>
</evidence>
<comment type="similarity">
    <text evidence="1 7 8">Belongs to the peptidase S8 family.</text>
</comment>
<dbReference type="Pfam" id="PF00082">
    <property type="entry name" value="Peptidase_S8"/>
    <property type="match status" value="1"/>
</dbReference>
<evidence type="ECO:0000313" key="14">
    <source>
        <dbReference type="Proteomes" id="UP000267794"/>
    </source>
</evidence>
<dbReference type="PROSITE" id="PS00138">
    <property type="entry name" value="SUBTILASE_SER"/>
    <property type="match status" value="1"/>
</dbReference>